<keyword evidence="7" id="KW-1185">Reference proteome</keyword>
<dbReference type="InterPro" id="IPR011006">
    <property type="entry name" value="CheY-like_superfamily"/>
</dbReference>
<feature type="modified residue" description="4-aspartylphosphate" evidence="1">
    <location>
        <position position="95"/>
    </location>
</feature>
<dbReference type="SUPFAM" id="SSF52172">
    <property type="entry name" value="CheY-like"/>
    <property type="match status" value="1"/>
</dbReference>
<dbReference type="CDD" id="cd00130">
    <property type="entry name" value="PAS"/>
    <property type="match status" value="2"/>
</dbReference>
<feature type="domain" description="PAS" evidence="4">
    <location>
        <begin position="296"/>
        <end position="341"/>
    </location>
</feature>
<accession>A0A1G5H6H2</accession>
<reference evidence="7" key="1">
    <citation type="submission" date="2016-10" db="EMBL/GenBank/DDBJ databases">
        <authorList>
            <person name="Varghese N."/>
        </authorList>
    </citation>
    <scope>NUCLEOTIDE SEQUENCE [LARGE SCALE GENOMIC DNA]</scope>
    <source>
        <strain evidence="7">HL 19</strain>
    </source>
</reference>
<dbReference type="Gene3D" id="3.30.70.270">
    <property type="match status" value="1"/>
</dbReference>
<dbReference type="Pfam" id="PF13426">
    <property type="entry name" value="PAS_9"/>
    <property type="match status" value="1"/>
</dbReference>
<dbReference type="OrthoDB" id="73375at2"/>
<dbReference type="PROSITE" id="PS50887">
    <property type="entry name" value="GGDEF"/>
    <property type="match status" value="1"/>
</dbReference>
<dbReference type="InterPro" id="IPR043128">
    <property type="entry name" value="Rev_trsase/Diguanyl_cyclase"/>
</dbReference>
<dbReference type="CDD" id="cd01949">
    <property type="entry name" value="GGDEF"/>
    <property type="match status" value="1"/>
</dbReference>
<dbReference type="SMART" id="SM00448">
    <property type="entry name" value="REC"/>
    <property type="match status" value="1"/>
</dbReference>
<dbReference type="CDD" id="cd00156">
    <property type="entry name" value="REC"/>
    <property type="match status" value="1"/>
</dbReference>
<evidence type="ECO:0000259" key="4">
    <source>
        <dbReference type="PROSITE" id="PS50112"/>
    </source>
</evidence>
<name>A0A1G5H6H2_9GAMM</name>
<proteinExistence type="predicted"/>
<dbReference type="InterPro" id="IPR001789">
    <property type="entry name" value="Sig_transdc_resp-reg_receiver"/>
</dbReference>
<dbReference type="STRING" id="381306.AN478_06210"/>
<feature type="domain" description="GGDEF" evidence="5">
    <location>
        <begin position="456"/>
        <end position="589"/>
    </location>
</feature>
<dbReference type="SMART" id="SM00091">
    <property type="entry name" value="PAS"/>
    <property type="match status" value="2"/>
</dbReference>
<keyword evidence="1" id="KW-0597">Phosphoprotein</keyword>
<dbReference type="InterPro" id="IPR000014">
    <property type="entry name" value="PAS"/>
</dbReference>
<dbReference type="SUPFAM" id="SSF55073">
    <property type="entry name" value="Nucleotide cyclase"/>
    <property type="match status" value="1"/>
</dbReference>
<dbReference type="GO" id="GO:0000160">
    <property type="term" value="P:phosphorelay signal transduction system"/>
    <property type="evidence" value="ECO:0007669"/>
    <property type="project" value="InterPro"/>
</dbReference>
<dbReference type="Gene3D" id="3.40.50.2300">
    <property type="match status" value="1"/>
</dbReference>
<dbReference type="InterPro" id="IPR029787">
    <property type="entry name" value="Nucleotide_cyclase"/>
</dbReference>
<dbReference type="InterPro" id="IPR035965">
    <property type="entry name" value="PAS-like_dom_sf"/>
</dbReference>
<evidence type="ECO:0000259" key="5">
    <source>
        <dbReference type="PROSITE" id="PS50887"/>
    </source>
</evidence>
<dbReference type="Proteomes" id="UP000183104">
    <property type="component" value="Unassembled WGS sequence"/>
</dbReference>
<dbReference type="PROSITE" id="PS50112">
    <property type="entry name" value="PAS"/>
    <property type="match status" value="1"/>
</dbReference>
<dbReference type="NCBIfam" id="TIGR00229">
    <property type="entry name" value="sensory_box"/>
    <property type="match status" value="2"/>
</dbReference>
<dbReference type="AlphaFoldDB" id="A0A1G5H6H2"/>
<dbReference type="RefSeq" id="WP_143004174.1">
    <property type="nucleotide sequence ID" value="NZ_FMUN01000008.1"/>
</dbReference>
<evidence type="ECO:0000256" key="2">
    <source>
        <dbReference type="SAM" id="MobiDB-lite"/>
    </source>
</evidence>
<dbReference type="Pfam" id="PF13188">
    <property type="entry name" value="PAS_8"/>
    <property type="match status" value="1"/>
</dbReference>
<feature type="region of interest" description="Disordered" evidence="2">
    <location>
        <begin position="1"/>
        <end position="29"/>
    </location>
</feature>
<feature type="region of interest" description="Disordered" evidence="2">
    <location>
        <begin position="407"/>
        <end position="429"/>
    </location>
</feature>
<evidence type="ECO:0000313" key="6">
    <source>
        <dbReference type="EMBL" id="SCY59482.1"/>
    </source>
</evidence>
<dbReference type="SUPFAM" id="SSF55785">
    <property type="entry name" value="PYP-like sensor domain (PAS domain)"/>
    <property type="match status" value="2"/>
</dbReference>
<dbReference type="Pfam" id="PF00990">
    <property type="entry name" value="GGDEF"/>
    <property type="match status" value="1"/>
</dbReference>
<dbReference type="SMART" id="SM00267">
    <property type="entry name" value="GGDEF"/>
    <property type="match status" value="1"/>
</dbReference>
<dbReference type="PANTHER" id="PTHR44757">
    <property type="entry name" value="DIGUANYLATE CYCLASE DGCP"/>
    <property type="match status" value="1"/>
</dbReference>
<protein>
    <submittedName>
        <fullName evidence="6">PAS domain S-box-containing protein/diguanylate cyclase (GGDEF) domain-containing protein</fullName>
    </submittedName>
</protein>
<sequence>MWTPSGSGDDGSRQVPRLGREGGLLASPVGTRKEPVAPFAPLKLLLISNDTGLVRILRSMLPEGPRGRIQMQTCDRLAGALARLRYQPFDVVVLDLVLPDCRGLPSIQILSRSFPEMPLVVLTESPGEVSGQEALEAGAQDYLQKGLMDAEVLVRTLRFAVHRQRSASALKDSQEGLRDLVENLPDGVVLYNQHGITFANSAAMELFGVASLMEVKGREVTEFLRCPQDPDLGRRLERIAAGGYPRRLYQEAECVGDARRGESVCQVIAAPLPQSREAQGQLVLRDISYRKRAEQYQRLATSVLEAAPGAMMVLDARGKVEGVNRAFLAMTGYAEGEVLGRDSRFLGVAGQGTELFPGIARCVREQDGWQGDFWVLEKDGGGFVAPLTVTPIRSDQGRVTHYVGAFGGPEGREGASPPSRYPAHHDPETGLPNLGLLHDRIVRALADRHREPPGRDRMALLLVGLERGGRAPAGKALERDVWPEIARRARETLRSGDTVARAGEWELAVLLENLPGPDMAEDLARRLIRRLTRPVTREDGEPAPKLRARVGIALAPEHGEQAHQLLHRADEARDAARGSGARCYALSCPVPSGPEPRRT</sequence>
<dbReference type="Pfam" id="PF00072">
    <property type="entry name" value="Response_reg"/>
    <property type="match status" value="1"/>
</dbReference>
<dbReference type="Gene3D" id="3.30.450.20">
    <property type="entry name" value="PAS domain"/>
    <property type="match status" value="2"/>
</dbReference>
<evidence type="ECO:0000259" key="3">
    <source>
        <dbReference type="PROSITE" id="PS50110"/>
    </source>
</evidence>
<gene>
    <name evidence="6" type="ORF">SAMN05661077_2605</name>
</gene>
<feature type="domain" description="Response regulatory" evidence="3">
    <location>
        <begin position="43"/>
        <end position="160"/>
    </location>
</feature>
<dbReference type="InterPro" id="IPR052155">
    <property type="entry name" value="Biofilm_reg_signaling"/>
</dbReference>
<dbReference type="PROSITE" id="PS50110">
    <property type="entry name" value="RESPONSE_REGULATORY"/>
    <property type="match status" value="1"/>
</dbReference>
<dbReference type="EMBL" id="FMUN01000008">
    <property type="protein sequence ID" value="SCY59482.1"/>
    <property type="molecule type" value="Genomic_DNA"/>
</dbReference>
<evidence type="ECO:0000256" key="1">
    <source>
        <dbReference type="PROSITE-ProRule" id="PRU00169"/>
    </source>
</evidence>
<dbReference type="PANTHER" id="PTHR44757:SF2">
    <property type="entry name" value="BIOFILM ARCHITECTURE MAINTENANCE PROTEIN MBAA"/>
    <property type="match status" value="1"/>
</dbReference>
<dbReference type="InterPro" id="IPR000160">
    <property type="entry name" value="GGDEF_dom"/>
</dbReference>
<evidence type="ECO:0000313" key="7">
    <source>
        <dbReference type="Proteomes" id="UP000183104"/>
    </source>
</evidence>
<organism evidence="6 7">
    <name type="scientific">Thiohalorhabdus denitrificans</name>
    <dbReference type="NCBI Taxonomy" id="381306"/>
    <lineage>
        <taxon>Bacteria</taxon>
        <taxon>Pseudomonadati</taxon>
        <taxon>Pseudomonadota</taxon>
        <taxon>Gammaproteobacteria</taxon>
        <taxon>Thiohalorhabdales</taxon>
        <taxon>Thiohalorhabdaceae</taxon>
        <taxon>Thiohalorhabdus</taxon>
    </lineage>
</organism>